<dbReference type="InterPro" id="IPR036388">
    <property type="entry name" value="WH-like_DNA-bd_sf"/>
</dbReference>
<dbReference type="PANTHER" id="PTHR30154">
    <property type="entry name" value="LEUCINE-RESPONSIVE REGULATORY PROTEIN"/>
    <property type="match status" value="1"/>
</dbReference>
<keyword evidence="1" id="KW-0805">Transcription regulation</keyword>
<comment type="caution">
    <text evidence="5">The sequence shown here is derived from an EMBL/GenBank/DDBJ whole genome shotgun (WGS) entry which is preliminary data.</text>
</comment>
<name>A0A852U8X2_9ACTN</name>
<feature type="domain" description="HTH asnC-type" evidence="4">
    <location>
        <begin position="153"/>
        <end position="213"/>
    </location>
</feature>
<keyword evidence="6" id="KW-1185">Reference proteome</keyword>
<dbReference type="Gene3D" id="1.10.10.10">
    <property type="entry name" value="Winged helix-like DNA-binding domain superfamily/Winged helix DNA-binding domain"/>
    <property type="match status" value="2"/>
</dbReference>
<dbReference type="Gene3D" id="3.30.70.920">
    <property type="match status" value="2"/>
</dbReference>
<dbReference type="InterPro" id="IPR036390">
    <property type="entry name" value="WH_DNA-bd_sf"/>
</dbReference>
<dbReference type="GO" id="GO:0005829">
    <property type="term" value="C:cytosol"/>
    <property type="evidence" value="ECO:0007669"/>
    <property type="project" value="TreeGrafter"/>
</dbReference>
<keyword evidence="2 5" id="KW-0238">DNA-binding</keyword>
<dbReference type="InterPro" id="IPR019888">
    <property type="entry name" value="Tscrpt_reg_AsnC-like"/>
</dbReference>
<dbReference type="InterPro" id="IPR000485">
    <property type="entry name" value="AsnC-type_HTH_dom"/>
</dbReference>
<dbReference type="RefSeq" id="WP_179646015.1">
    <property type="nucleotide sequence ID" value="NZ_BAAAYY010000006.1"/>
</dbReference>
<dbReference type="SUPFAM" id="SSF46785">
    <property type="entry name" value="Winged helix' DNA-binding domain"/>
    <property type="match status" value="2"/>
</dbReference>
<dbReference type="PRINTS" id="PR00033">
    <property type="entry name" value="HTHASNC"/>
</dbReference>
<gene>
    <name evidence="5" type="ORF">HDA32_005674</name>
</gene>
<dbReference type="EMBL" id="JACCCC010000001">
    <property type="protein sequence ID" value="NYE50554.1"/>
    <property type="molecule type" value="Genomic_DNA"/>
</dbReference>
<organism evidence="5 6">
    <name type="scientific">Spinactinospora alkalitolerans</name>
    <dbReference type="NCBI Taxonomy" id="687207"/>
    <lineage>
        <taxon>Bacteria</taxon>
        <taxon>Bacillati</taxon>
        <taxon>Actinomycetota</taxon>
        <taxon>Actinomycetes</taxon>
        <taxon>Streptosporangiales</taxon>
        <taxon>Nocardiopsidaceae</taxon>
        <taxon>Spinactinospora</taxon>
    </lineage>
</organism>
<reference evidence="5 6" key="1">
    <citation type="submission" date="2020-07" db="EMBL/GenBank/DDBJ databases">
        <title>Sequencing the genomes of 1000 actinobacteria strains.</title>
        <authorList>
            <person name="Klenk H.-P."/>
        </authorList>
    </citation>
    <scope>NUCLEOTIDE SEQUENCE [LARGE SCALE GENOMIC DNA]</scope>
    <source>
        <strain evidence="5 6">CXB654</strain>
    </source>
</reference>
<dbReference type="InterPro" id="IPR011008">
    <property type="entry name" value="Dimeric_a/b-barrel"/>
</dbReference>
<dbReference type="InterPro" id="IPR019887">
    <property type="entry name" value="Tscrpt_reg_AsnC/Lrp_C"/>
</dbReference>
<dbReference type="SMART" id="SM00344">
    <property type="entry name" value="HTH_ASNC"/>
    <property type="match status" value="2"/>
</dbReference>
<dbReference type="AlphaFoldDB" id="A0A852U8X2"/>
<dbReference type="Proteomes" id="UP000589036">
    <property type="component" value="Unassembled WGS sequence"/>
</dbReference>
<protein>
    <submittedName>
        <fullName evidence="5">DNA-binding Lrp family transcriptional regulator</fullName>
    </submittedName>
</protein>
<dbReference type="SUPFAM" id="SSF54909">
    <property type="entry name" value="Dimeric alpha+beta barrel"/>
    <property type="match status" value="2"/>
</dbReference>
<evidence type="ECO:0000313" key="5">
    <source>
        <dbReference type="EMBL" id="NYE50554.1"/>
    </source>
</evidence>
<proteinExistence type="predicted"/>
<dbReference type="Pfam" id="PF22482">
    <property type="entry name" value="AsnC_trans_reg_3"/>
    <property type="match status" value="1"/>
</dbReference>
<evidence type="ECO:0000259" key="4">
    <source>
        <dbReference type="PROSITE" id="PS50956"/>
    </source>
</evidence>
<dbReference type="PROSITE" id="PS50956">
    <property type="entry name" value="HTH_ASNC_2"/>
    <property type="match status" value="2"/>
</dbReference>
<evidence type="ECO:0000256" key="1">
    <source>
        <dbReference type="ARBA" id="ARBA00023015"/>
    </source>
</evidence>
<evidence type="ECO:0000256" key="2">
    <source>
        <dbReference type="ARBA" id="ARBA00023125"/>
    </source>
</evidence>
<keyword evidence="3" id="KW-0804">Transcription</keyword>
<dbReference type="Pfam" id="PF13404">
    <property type="entry name" value="HTH_AsnC-type"/>
    <property type="match status" value="2"/>
</dbReference>
<dbReference type="GO" id="GO:0043565">
    <property type="term" value="F:sequence-specific DNA binding"/>
    <property type="evidence" value="ECO:0007669"/>
    <property type="project" value="InterPro"/>
</dbReference>
<feature type="domain" description="HTH asnC-type" evidence="4">
    <location>
        <begin position="3"/>
        <end position="63"/>
    </location>
</feature>
<dbReference type="PANTHER" id="PTHR30154:SF34">
    <property type="entry name" value="TRANSCRIPTIONAL REGULATOR AZLB"/>
    <property type="match status" value="1"/>
</dbReference>
<evidence type="ECO:0000313" key="6">
    <source>
        <dbReference type="Proteomes" id="UP000589036"/>
    </source>
</evidence>
<evidence type="ECO:0000256" key="3">
    <source>
        <dbReference type="ARBA" id="ARBA00023163"/>
    </source>
</evidence>
<dbReference type="GO" id="GO:0043200">
    <property type="term" value="P:response to amino acid"/>
    <property type="evidence" value="ECO:0007669"/>
    <property type="project" value="TreeGrafter"/>
</dbReference>
<sequence>MELDHTDLAIVRELQADGRLAFESLAGRVGLSRAAARLRVQRLVDSGAIRVVGVVHPEVRGMSVQAHLSIDVEADAAPVAAAVAALPQVALVSLTAGRFPVLAELRGRGLPELTGSIERIRALPGVRDANTVVHTDVLKDPHLPRDTVPEIDLDETDAALLELLERDGRVSFADMAGRIGLSAGAVRSRVLRLLAASAVRVTALVDPGAFGLVQFGGFMLRLEDADAGVLAGIAAWSRIRFLARCLGRADVIGTVAAESVTDLHAVYERMRALPGVRVTETWVYVEPVKQAHDAPRPECARSG</sequence>
<dbReference type="InterPro" id="IPR054609">
    <property type="entry name" value="PF0864-like_C"/>
</dbReference>
<dbReference type="Pfam" id="PF01037">
    <property type="entry name" value="AsnC_trans_reg"/>
    <property type="match status" value="1"/>
</dbReference>
<accession>A0A852U8X2</accession>